<name>A0A1D8N9D8_YARLL</name>
<proteinExistence type="predicted"/>
<dbReference type="VEuPathDB" id="FungiDB:YALI1_C03887g"/>
<reference evidence="2 4" key="2">
    <citation type="submission" date="2018-07" db="EMBL/GenBank/DDBJ databases">
        <title>Draft Genome Assemblies for Five Robust Yarrowia lipolytica Strains Exhibiting High Lipid Production and Pentose Sugar Utilization and Sugar Alcohol Secretion from Undetoxified Lignocellulosic Biomass Hydrolysates.</title>
        <authorList>
            <consortium name="DOE Joint Genome Institute"/>
            <person name="Walker C."/>
            <person name="Ryu S."/>
            <person name="Na H."/>
            <person name="Zane M."/>
            <person name="LaButti K."/>
            <person name="Lipzen A."/>
            <person name="Haridas S."/>
            <person name="Barry K."/>
            <person name="Grigoriev I.V."/>
            <person name="Quarterman J."/>
            <person name="Slininger P."/>
            <person name="Dien B."/>
            <person name="Trinh C.T."/>
        </authorList>
    </citation>
    <scope>NUCLEOTIDE SEQUENCE [LARGE SCALE GENOMIC DNA]</scope>
    <source>
        <strain evidence="2 4">YB392</strain>
    </source>
</reference>
<evidence type="ECO:0000313" key="4">
    <source>
        <dbReference type="Proteomes" id="UP000256601"/>
    </source>
</evidence>
<dbReference type="AlphaFoldDB" id="A0A1D8N9D8"/>
<evidence type="ECO:0000313" key="3">
    <source>
        <dbReference type="Proteomes" id="UP000182444"/>
    </source>
</evidence>
<dbReference type="EMBL" id="CP017555">
    <property type="protein sequence ID" value="AOW02256.1"/>
    <property type="molecule type" value="Genomic_DNA"/>
</dbReference>
<reference evidence="1 3" key="1">
    <citation type="journal article" date="2016" name="PLoS ONE">
        <title>Sequence Assembly of Yarrowia lipolytica Strain W29/CLIB89 Shows Transposable Element Diversity.</title>
        <authorList>
            <person name="Magnan C."/>
            <person name="Yu J."/>
            <person name="Chang I."/>
            <person name="Jahn E."/>
            <person name="Kanomata Y."/>
            <person name="Wu J."/>
            <person name="Zeller M."/>
            <person name="Oakes M."/>
            <person name="Baldi P."/>
            <person name="Sandmeyer S."/>
        </authorList>
    </citation>
    <scope>NUCLEOTIDE SEQUENCE [LARGE SCALE GENOMIC DNA]</scope>
    <source>
        <strain evidence="1">CLIB89</strain>
        <strain evidence="3">CLIB89(W29)</strain>
    </source>
</reference>
<dbReference type="EMBL" id="KZ858971">
    <property type="protein sequence ID" value="RDW26930.1"/>
    <property type="molecule type" value="Genomic_DNA"/>
</dbReference>
<gene>
    <name evidence="2" type="ORF">B0I71DRAFT_158140</name>
    <name evidence="1" type="ORF">YALI1_C03887g</name>
</gene>
<dbReference type="KEGG" id="yli:2909073"/>
<dbReference type="Proteomes" id="UP000256601">
    <property type="component" value="Unassembled WGS sequence"/>
</dbReference>
<dbReference type="Proteomes" id="UP000182444">
    <property type="component" value="Chromosome 1C"/>
</dbReference>
<sequence length="305" mass="34436">MYIHNETGCVHVSIQKGDFCIASRKGLEITITPAVALTTDFFELCGYTCTVEETQKNTVLLLKDEKQYGGDFTSCLDSKWMREHVIVAHTMEVTLFCEDDLDSDKANYLLCSMISSLRKTHPLIFCPVQRSLLNGLEVHCKNISESCQLLDINASTEDVWFGVLSRQHQLLLGLSDKAWLGRSVEGVYISSTFRFLKDDSDLTQDESFEMTDYDAYYGSETQKNHEDVLQMWSDRMSQLTISNTSTTDIISNNSPTDILSDASNESMTLLEEWDEGKSLESTDSLIVEQTFDTTVDDIFEDDSCG</sequence>
<evidence type="ECO:0000313" key="2">
    <source>
        <dbReference type="EMBL" id="RDW26930.1"/>
    </source>
</evidence>
<organism evidence="1 3">
    <name type="scientific">Yarrowia lipolytica</name>
    <name type="common">Candida lipolytica</name>
    <dbReference type="NCBI Taxonomy" id="4952"/>
    <lineage>
        <taxon>Eukaryota</taxon>
        <taxon>Fungi</taxon>
        <taxon>Dikarya</taxon>
        <taxon>Ascomycota</taxon>
        <taxon>Saccharomycotina</taxon>
        <taxon>Dipodascomycetes</taxon>
        <taxon>Dipodascales</taxon>
        <taxon>Dipodascales incertae sedis</taxon>
        <taxon>Yarrowia</taxon>
    </lineage>
</organism>
<evidence type="ECO:0000313" key="1">
    <source>
        <dbReference type="EMBL" id="AOW02256.1"/>
    </source>
</evidence>
<protein>
    <submittedName>
        <fullName evidence="1">Uncharacterized protein</fullName>
    </submittedName>
</protein>
<accession>A0A1D8N9D8</accession>
<dbReference type="GeneID" id="2909073"/>
<dbReference type="VEuPathDB" id="FungiDB:YALI0_C02827g"/>